<dbReference type="SUPFAM" id="SSF51735">
    <property type="entry name" value="NAD(P)-binding Rossmann-fold domains"/>
    <property type="match status" value="1"/>
</dbReference>
<dbReference type="Proteomes" id="UP000516957">
    <property type="component" value="Unassembled WGS sequence"/>
</dbReference>
<evidence type="ECO:0000313" key="4">
    <source>
        <dbReference type="Proteomes" id="UP000516957"/>
    </source>
</evidence>
<sequence length="266" mass="27443">MNTTQQDMTGQVALVTGGGSGIGRALAHELGRRGAAVAVMGRRPDALEETVAELREHGVTAMAAVADVRDQDRVVEAVAEVEDALGGIDLLVNNAAGNFVAPAEKISPNGFRAVVDIVLNGTYLLTSLVGRRAIDAGRGATVLNVVATYAWHGHPGTVHSAAAKAGVVAMTRTLAVEWARHGIRVNCIAPGPTETAGAGAALWASEAERERVVASVPLARFASPEEVARCGAFLLSSDAAYVTGEVFTIDGGQWLGRQVYGDPVAG</sequence>
<reference evidence="3 4" key="1">
    <citation type="submission" date="2020-07" db="EMBL/GenBank/DDBJ databases">
        <title>Sequencing the genomes of 1000 actinobacteria strains.</title>
        <authorList>
            <person name="Klenk H.-P."/>
        </authorList>
    </citation>
    <scope>NUCLEOTIDE SEQUENCE [LARGE SCALE GENOMIC DNA]</scope>
    <source>
        <strain evidence="3 4">DSM 18965</strain>
    </source>
</reference>
<keyword evidence="4" id="KW-1185">Reference proteome</keyword>
<organism evidence="3 4">
    <name type="scientific">Nocardioides marinisabuli</name>
    <dbReference type="NCBI Taxonomy" id="419476"/>
    <lineage>
        <taxon>Bacteria</taxon>
        <taxon>Bacillati</taxon>
        <taxon>Actinomycetota</taxon>
        <taxon>Actinomycetes</taxon>
        <taxon>Propionibacteriales</taxon>
        <taxon>Nocardioidaceae</taxon>
        <taxon>Nocardioides</taxon>
    </lineage>
</organism>
<dbReference type="FunFam" id="3.40.50.720:FF:000084">
    <property type="entry name" value="Short-chain dehydrogenase reductase"/>
    <property type="match status" value="1"/>
</dbReference>
<name>A0A7Y9F0Y3_9ACTN</name>
<dbReference type="GO" id="GO:0008670">
    <property type="term" value="F:2,4-dienoyl-CoA reductase (NADPH) activity"/>
    <property type="evidence" value="ECO:0007669"/>
    <property type="project" value="InterPro"/>
</dbReference>
<proteinExistence type="predicted"/>
<evidence type="ECO:0000256" key="1">
    <source>
        <dbReference type="ARBA" id="ARBA00022857"/>
    </source>
</evidence>
<dbReference type="Pfam" id="PF13561">
    <property type="entry name" value="adh_short_C2"/>
    <property type="match status" value="1"/>
</dbReference>
<dbReference type="EMBL" id="JACCBE010000001">
    <property type="protein sequence ID" value="NYD57600.1"/>
    <property type="molecule type" value="Genomic_DNA"/>
</dbReference>
<keyword evidence="2" id="KW-0560">Oxidoreductase</keyword>
<dbReference type="RefSeq" id="WP_218876285.1">
    <property type="nucleotide sequence ID" value="NZ_JACCBE010000001.1"/>
</dbReference>
<dbReference type="GO" id="GO:0009062">
    <property type="term" value="P:fatty acid catabolic process"/>
    <property type="evidence" value="ECO:0007669"/>
    <property type="project" value="InterPro"/>
</dbReference>
<dbReference type="Gene3D" id="3.40.50.720">
    <property type="entry name" value="NAD(P)-binding Rossmann-like Domain"/>
    <property type="match status" value="1"/>
</dbReference>
<gene>
    <name evidence="3" type="ORF">BKA08_001838</name>
</gene>
<dbReference type="CDD" id="cd05369">
    <property type="entry name" value="TER_DECR_SDR_a"/>
    <property type="match status" value="1"/>
</dbReference>
<dbReference type="InterPro" id="IPR002347">
    <property type="entry name" value="SDR_fam"/>
</dbReference>
<dbReference type="PANTHER" id="PTHR43296">
    <property type="entry name" value="PEROXISOMAL 2,4-DIENOYL-COA REDUCTASE"/>
    <property type="match status" value="1"/>
</dbReference>
<protein>
    <recommendedName>
        <fullName evidence="5">2,4-dienoyl-CoA reductase</fullName>
    </recommendedName>
</protein>
<dbReference type="InterPro" id="IPR036291">
    <property type="entry name" value="NAD(P)-bd_dom_sf"/>
</dbReference>
<dbReference type="PANTHER" id="PTHR43296:SF2">
    <property type="entry name" value="PEROXISOMAL 2,4-DIENOYL-COA REDUCTASE [(3E)-ENOYL-COA-PRODUCING]"/>
    <property type="match status" value="1"/>
</dbReference>
<dbReference type="PRINTS" id="PR00081">
    <property type="entry name" value="GDHRDH"/>
</dbReference>
<dbReference type="AlphaFoldDB" id="A0A7Y9F0Y3"/>
<keyword evidence="1" id="KW-0521">NADP</keyword>
<dbReference type="PRINTS" id="PR00080">
    <property type="entry name" value="SDRFAMILY"/>
</dbReference>
<comment type="caution">
    <text evidence="3">The sequence shown here is derived from an EMBL/GenBank/DDBJ whole genome shotgun (WGS) entry which is preliminary data.</text>
</comment>
<evidence type="ECO:0000256" key="2">
    <source>
        <dbReference type="ARBA" id="ARBA00023002"/>
    </source>
</evidence>
<evidence type="ECO:0000313" key="3">
    <source>
        <dbReference type="EMBL" id="NYD57600.1"/>
    </source>
</evidence>
<evidence type="ECO:0008006" key="5">
    <source>
        <dbReference type="Google" id="ProtNLM"/>
    </source>
</evidence>
<accession>A0A7Y9F0Y3</accession>
<dbReference type="InterPro" id="IPR045017">
    <property type="entry name" value="DECR2-like"/>
</dbReference>